<keyword evidence="6" id="KW-0812">Transmembrane</keyword>
<dbReference type="GO" id="GO:0022857">
    <property type="term" value="F:transmembrane transporter activity"/>
    <property type="evidence" value="ECO:0007669"/>
    <property type="project" value="InterPro"/>
</dbReference>
<feature type="transmembrane region" description="Helical" evidence="6">
    <location>
        <begin position="12"/>
        <end position="32"/>
    </location>
</feature>
<feature type="domain" description="Multidrug resistance protein MdtA-like barrel-sandwich hybrid" evidence="8">
    <location>
        <begin position="69"/>
        <end position="219"/>
    </location>
</feature>
<dbReference type="InterPro" id="IPR006143">
    <property type="entry name" value="RND_pump_MFP"/>
</dbReference>
<evidence type="ECO:0000259" key="7">
    <source>
        <dbReference type="Pfam" id="PF25876"/>
    </source>
</evidence>
<keyword evidence="3 4" id="KW-0175">Coiled coil</keyword>
<name>A0A5B7ZPU7_9GAMM</name>
<feature type="compositionally biased region" description="Gly residues" evidence="5">
    <location>
        <begin position="400"/>
        <end position="412"/>
    </location>
</feature>
<dbReference type="GO" id="GO:1990195">
    <property type="term" value="C:macrolide transmembrane transporter complex"/>
    <property type="evidence" value="ECO:0007669"/>
    <property type="project" value="InterPro"/>
</dbReference>
<keyword evidence="6" id="KW-1133">Transmembrane helix</keyword>
<reference evidence="10 11" key="1">
    <citation type="submission" date="2019-06" db="EMBL/GenBank/DDBJ databases">
        <title>Thermomonas aquatica sp. nov., isolated from an industrial wastewater treatment plant.</title>
        <authorList>
            <person name="Jeon J.H."/>
            <person name="Park D.-S."/>
        </authorList>
    </citation>
    <scope>NUCLEOTIDE SEQUENCE [LARGE SCALE GENOMIC DNA]</scope>
    <source>
        <strain evidence="10 11">SY21</strain>
    </source>
</reference>
<dbReference type="SUPFAM" id="SSF111369">
    <property type="entry name" value="HlyD-like secretion proteins"/>
    <property type="match status" value="1"/>
</dbReference>
<feature type="domain" description="YknX-like beta-barrel" evidence="9">
    <location>
        <begin position="232"/>
        <end position="307"/>
    </location>
</feature>
<comment type="similarity">
    <text evidence="2">Belongs to the membrane fusion protein (MFP) (TC 8.A.1) family.</text>
</comment>
<feature type="region of interest" description="Disordered" evidence="5">
    <location>
        <begin position="332"/>
        <end position="356"/>
    </location>
</feature>
<dbReference type="AlphaFoldDB" id="A0A5B7ZPU7"/>
<sequence length="519" mass="55096">MSQSRRSPSLPLRKIIIAVVVLALLGLGWYAWSKRTAAEAEGAFRTETVQRGDIRVAISSTGTLSAISTVTVGSQVSGQITEVMVDFNDHVKKGEVLATIDASTYRAQIEQGSAQIASAQASLRQAQAGLRNARLDYERKADLGRQQLVSKSEVDLARASLEQAQAQVNSAQAQIRQQTASTQTTRVNLQRTVIRSPVDGVVLTRTIEPGQTVAASLSAPELFTIAEDLAKMKIELAVDESDIGQVKVGQSVSFNADAFPDRQFKGVVDQVRLSATTSNNVVTYPVVVTVDNSDGTLLPGLTVNAEIEVSKRSNVLTIANAALRFKPTEGSPLAAMQPAGPGQAQAQGGGRGNAGMADDLQALAASMKLDSRQQAAFDSGLQEMQKRQAERMAQAQGQNGQQGGSRLFGGGPGGPPRTGRAPDASMQAQMRSRMRERFKQQFAAFTASLDDAQRATWNSALEAQLSAKRVTVYKLVDGKPVAVMARVGASDGTNTEISGREIAEGDLVISGERAATESK</sequence>
<evidence type="ECO:0000256" key="2">
    <source>
        <dbReference type="ARBA" id="ARBA00009477"/>
    </source>
</evidence>
<protein>
    <submittedName>
        <fullName evidence="10">Efflux RND transporter periplasmic adaptor subunit</fullName>
    </submittedName>
</protein>
<proteinExistence type="inferred from homology"/>
<evidence type="ECO:0000256" key="3">
    <source>
        <dbReference type="ARBA" id="ARBA00023054"/>
    </source>
</evidence>
<organism evidence="10 11">
    <name type="scientific">Thermomonas aquatica</name>
    <dbReference type="NCBI Taxonomy" id="2202149"/>
    <lineage>
        <taxon>Bacteria</taxon>
        <taxon>Pseudomonadati</taxon>
        <taxon>Pseudomonadota</taxon>
        <taxon>Gammaproteobacteria</taxon>
        <taxon>Lysobacterales</taxon>
        <taxon>Lysobacteraceae</taxon>
        <taxon>Thermomonas</taxon>
    </lineage>
</organism>
<dbReference type="GO" id="GO:0019898">
    <property type="term" value="C:extrinsic component of membrane"/>
    <property type="evidence" value="ECO:0007669"/>
    <property type="project" value="InterPro"/>
</dbReference>
<evidence type="ECO:0000313" key="11">
    <source>
        <dbReference type="Proteomes" id="UP000308149"/>
    </source>
</evidence>
<dbReference type="InterPro" id="IPR058625">
    <property type="entry name" value="MdtA-like_BSH"/>
</dbReference>
<gene>
    <name evidence="10" type="ORF">FHQ07_05335</name>
</gene>
<dbReference type="InterPro" id="IPR030190">
    <property type="entry name" value="MacA_alpha-hairpin_sf"/>
</dbReference>
<dbReference type="FunFam" id="2.40.30.170:FF:000010">
    <property type="entry name" value="Efflux RND transporter periplasmic adaptor subunit"/>
    <property type="match status" value="1"/>
</dbReference>
<dbReference type="InterPro" id="IPR050465">
    <property type="entry name" value="UPF0194_transport"/>
</dbReference>
<dbReference type="KEGG" id="thes:FHQ07_05335"/>
<dbReference type="PANTHER" id="PTHR32347">
    <property type="entry name" value="EFFLUX SYSTEM COMPONENT YKNX-RELATED"/>
    <property type="match status" value="1"/>
</dbReference>
<dbReference type="GO" id="GO:1990961">
    <property type="term" value="P:xenobiotic detoxification by transmembrane export across the plasma membrane"/>
    <property type="evidence" value="ECO:0007669"/>
    <property type="project" value="InterPro"/>
</dbReference>
<keyword evidence="11" id="KW-1185">Reference proteome</keyword>
<feature type="region of interest" description="Disordered" evidence="5">
    <location>
        <begin position="381"/>
        <end position="427"/>
    </location>
</feature>
<dbReference type="OrthoDB" id="9791520at2"/>
<comment type="subcellular location">
    <subcellularLocation>
        <location evidence="1">Cell envelope</location>
    </subcellularLocation>
</comment>
<evidence type="ECO:0000256" key="4">
    <source>
        <dbReference type="SAM" id="Coils"/>
    </source>
</evidence>
<dbReference type="Pfam" id="PF25917">
    <property type="entry name" value="BSH_RND"/>
    <property type="match status" value="1"/>
</dbReference>
<dbReference type="InterPro" id="IPR058624">
    <property type="entry name" value="MdtA-like_HH"/>
</dbReference>
<evidence type="ECO:0000259" key="8">
    <source>
        <dbReference type="Pfam" id="PF25917"/>
    </source>
</evidence>
<dbReference type="Gene3D" id="6.10.140.1990">
    <property type="match status" value="1"/>
</dbReference>
<dbReference type="Gene3D" id="2.40.30.170">
    <property type="match status" value="1"/>
</dbReference>
<dbReference type="NCBIfam" id="TIGR01730">
    <property type="entry name" value="RND_mfp"/>
    <property type="match status" value="1"/>
</dbReference>
<evidence type="ECO:0000259" key="9">
    <source>
        <dbReference type="Pfam" id="PF25990"/>
    </source>
</evidence>
<dbReference type="Pfam" id="PF25990">
    <property type="entry name" value="Beta-barrel_YknX"/>
    <property type="match status" value="1"/>
</dbReference>
<evidence type="ECO:0000313" key="10">
    <source>
        <dbReference type="EMBL" id="QDA56779.1"/>
    </source>
</evidence>
<dbReference type="EMBL" id="CP040871">
    <property type="protein sequence ID" value="QDA56779.1"/>
    <property type="molecule type" value="Genomic_DNA"/>
</dbReference>
<feature type="compositionally biased region" description="Low complexity" evidence="5">
    <location>
        <begin position="334"/>
        <end position="346"/>
    </location>
</feature>
<dbReference type="Proteomes" id="UP000308149">
    <property type="component" value="Chromosome"/>
</dbReference>
<evidence type="ECO:0000256" key="1">
    <source>
        <dbReference type="ARBA" id="ARBA00004196"/>
    </source>
</evidence>
<dbReference type="PANTHER" id="PTHR32347:SF14">
    <property type="entry name" value="EFFLUX SYSTEM COMPONENT YKNX-RELATED"/>
    <property type="match status" value="1"/>
</dbReference>
<evidence type="ECO:0000256" key="5">
    <source>
        <dbReference type="SAM" id="MobiDB-lite"/>
    </source>
</evidence>
<evidence type="ECO:0000256" key="6">
    <source>
        <dbReference type="SAM" id="Phobius"/>
    </source>
</evidence>
<feature type="domain" description="Multidrug resistance protein MdtA-like alpha-helical hairpin" evidence="7">
    <location>
        <begin position="116"/>
        <end position="177"/>
    </location>
</feature>
<dbReference type="InterPro" id="IPR058636">
    <property type="entry name" value="Beta-barrel_YknX"/>
</dbReference>
<accession>A0A5B7ZPU7</accession>
<dbReference type="Pfam" id="PF25876">
    <property type="entry name" value="HH_MFP_RND"/>
    <property type="match status" value="1"/>
</dbReference>
<dbReference type="Gene3D" id="2.40.50.100">
    <property type="match status" value="1"/>
</dbReference>
<dbReference type="RefSeq" id="WP_139715831.1">
    <property type="nucleotide sequence ID" value="NZ_CP040871.1"/>
</dbReference>
<dbReference type="GO" id="GO:0030313">
    <property type="term" value="C:cell envelope"/>
    <property type="evidence" value="ECO:0007669"/>
    <property type="project" value="UniProtKB-SubCell"/>
</dbReference>
<feature type="coiled-coil region" evidence="4">
    <location>
        <begin position="154"/>
        <end position="181"/>
    </location>
</feature>
<keyword evidence="6" id="KW-0472">Membrane</keyword>